<keyword evidence="4" id="KW-1185">Reference proteome</keyword>
<feature type="domain" description="Hda lid" evidence="2">
    <location>
        <begin position="166"/>
        <end position="228"/>
    </location>
</feature>
<dbReference type="AlphaFoldDB" id="A0A0R0DM45"/>
<dbReference type="OrthoDB" id="9784878at2"/>
<organism evidence="3 4">
    <name type="scientific">Stenotrophomonas ginsengisoli</name>
    <dbReference type="NCBI Taxonomy" id="336566"/>
    <lineage>
        <taxon>Bacteria</taxon>
        <taxon>Pseudomonadati</taxon>
        <taxon>Pseudomonadota</taxon>
        <taxon>Gammaproteobacteria</taxon>
        <taxon>Lysobacterales</taxon>
        <taxon>Lysobacteraceae</taxon>
        <taxon>Stenotrophomonas</taxon>
    </lineage>
</organism>
<evidence type="ECO:0000259" key="1">
    <source>
        <dbReference type="Pfam" id="PF00004"/>
    </source>
</evidence>
<dbReference type="GO" id="GO:0032297">
    <property type="term" value="P:negative regulation of DNA-templated DNA replication initiation"/>
    <property type="evidence" value="ECO:0007669"/>
    <property type="project" value="InterPro"/>
</dbReference>
<accession>A0A0R0DM45</accession>
<dbReference type="InterPro" id="IPR027417">
    <property type="entry name" value="P-loop_NTPase"/>
</dbReference>
<dbReference type="NCBIfam" id="TIGR03420">
    <property type="entry name" value="DnaA_homol_Hda"/>
    <property type="match status" value="1"/>
</dbReference>
<dbReference type="GO" id="GO:0005524">
    <property type="term" value="F:ATP binding"/>
    <property type="evidence" value="ECO:0007669"/>
    <property type="project" value="InterPro"/>
</dbReference>
<dbReference type="InterPro" id="IPR017788">
    <property type="entry name" value="Hda"/>
</dbReference>
<dbReference type="PATRIC" id="fig|336566.3.peg.2773"/>
<dbReference type="PANTHER" id="PTHR30050:SF5">
    <property type="entry name" value="DNAA REGULATORY INACTIVATOR HDA"/>
    <property type="match status" value="1"/>
</dbReference>
<reference evidence="3 4" key="1">
    <citation type="submission" date="2015-05" db="EMBL/GenBank/DDBJ databases">
        <title>Genome sequencing and analysis of members of genus Stenotrophomonas.</title>
        <authorList>
            <person name="Patil P.P."/>
            <person name="Midha S."/>
            <person name="Patil P.B."/>
        </authorList>
    </citation>
    <scope>NUCLEOTIDE SEQUENCE [LARGE SCALE GENOMIC DNA]</scope>
    <source>
        <strain evidence="3 4">DSM 24757</strain>
    </source>
</reference>
<evidence type="ECO:0000313" key="3">
    <source>
        <dbReference type="EMBL" id="KRG79198.1"/>
    </source>
</evidence>
<name>A0A0R0DM45_9GAMM</name>
<sequence length="234" mass="25235">MTSQQLTLSLRYPPDQRLETFLAAPPAALAQLRALAVGAHADWLYVAGAAGTGKTHLTLAVCAAAEQAGRRAMYLPLAAARGRVRDALEGLEQHDVIALDGVDAIAGNRDDEIALFDFHNRARAAGATLLYTAKAMPEMLGLVLPDLRSRLGQCGRISLYTLDEIDRVAVLKARAERRGMVLDGPALEWLLARCGRDMGSLVSVLDRLDRESLAAKRRLTVPFLRSVLGEGDSP</sequence>
<dbReference type="InterPro" id="IPR055199">
    <property type="entry name" value="Hda_lid"/>
</dbReference>
<gene>
    <name evidence="3" type="ORF">ABB30_02025</name>
</gene>
<feature type="domain" description="ATPase AAA-type core" evidence="1">
    <location>
        <begin position="45"/>
        <end position="110"/>
    </location>
</feature>
<evidence type="ECO:0000259" key="2">
    <source>
        <dbReference type="Pfam" id="PF22688"/>
    </source>
</evidence>
<dbReference type="PANTHER" id="PTHR30050">
    <property type="entry name" value="CHROMOSOMAL REPLICATION INITIATOR PROTEIN DNAA"/>
    <property type="match status" value="1"/>
</dbReference>
<protein>
    <submittedName>
        <fullName evidence="3">Uncharacterized protein</fullName>
    </submittedName>
</protein>
<dbReference type="GO" id="GO:0016887">
    <property type="term" value="F:ATP hydrolysis activity"/>
    <property type="evidence" value="ECO:0007669"/>
    <property type="project" value="InterPro"/>
</dbReference>
<comment type="caution">
    <text evidence="3">The sequence shown here is derived from an EMBL/GenBank/DDBJ whole genome shotgun (WGS) entry which is preliminary data.</text>
</comment>
<dbReference type="Pfam" id="PF00004">
    <property type="entry name" value="AAA"/>
    <property type="match status" value="1"/>
</dbReference>
<dbReference type="Pfam" id="PF22688">
    <property type="entry name" value="Hda_lid"/>
    <property type="match status" value="1"/>
</dbReference>
<dbReference type="Gene3D" id="1.10.8.60">
    <property type="match status" value="1"/>
</dbReference>
<dbReference type="GO" id="GO:0006270">
    <property type="term" value="P:DNA replication initiation"/>
    <property type="evidence" value="ECO:0007669"/>
    <property type="project" value="TreeGrafter"/>
</dbReference>
<dbReference type="RefSeq" id="WP_057636631.1">
    <property type="nucleotide sequence ID" value="NZ_LDJM01000006.1"/>
</dbReference>
<dbReference type="Gene3D" id="3.40.50.300">
    <property type="entry name" value="P-loop containing nucleotide triphosphate hydrolases"/>
    <property type="match status" value="1"/>
</dbReference>
<evidence type="ECO:0000313" key="4">
    <source>
        <dbReference type="Proteomes" id="UP000050956"/>
    </source>
</evidence>
<dbReference type="SUPFAM" id="SSF52540">
    <property type="entry name" value="P-loop containing nucleoside triphosphate hydrolases"/>
    <property type="match status" value="1"/>
</dbReference>
<dbReference type="Proteomes" id="UP000050956">
    <property type="component" value="Unassembled WGS sequence"/>
</dbReference>
<proteinExistence type="predicted"/>
<dbReference type="STRING" id="336566.ABB30_02025"/>
<dbReference type="EMBL" id="LDJM01000006">
    <property type="protein sequence ID" value="KRG79198.1"/>
    <property type="molecule type" value="Genomic_DNA"/>
</dbReference>
<dbReference type="InterPro" id="IPR003959">
    <property type="entry name" value="ATPase_AAA_core"/>
</dbReference>